<dbReference type="Proteomes" id="UP001056120">
    <property type="component" value="Linkage Group LG27"/>
</dbReference>
<reference evidence="2" key="1">
    <citation type="journal article" date="2022" name="Mol. Ecol. Resour.">
        <title>The genomes of chicory, endive, great burdock and yacon provide insights into Asteraceae palaeo-polyploidization history and plant inulin production.</title>
        <authorList>
            <person name="Fan W."/>
            <person name="Wang S."/>
            <person name="Wang H."/>
            <person name="Wang A."/>
            <person name="Jiang F."/>
            <person name="Liu H."/>
            <person name="Zhao H."/>
            <person name="Xu D."/>
            <person name="Zhang Y."/>
        </authorList>
    </citation>
    <scope>NUCLEOTIDE SEQUENCE [LARGE SCALE GENOMIC DNA]</scope>
    <source>
        <strain evidence="2">cv. Yunnan</strain>
    </source>
</reference>
<protein>
    <submittedName>
        <fullName evidence="1">Uncharacterized protein</fullName>
    </submittedName>
</protein>
<sequence>MVAKVVFGDMDSNHDEDSNLQKPASDHDEETKSQRGEIIEVMMEICVQGEAFLPIPLEEELIMKVKDAVGHILSWPRHLVIRCSDLEKAVAKPKSKKRLREHDEENGKEKKQPVEPDEVVEKENAKENGKENAKKDDAIVENKKESGKEKENEKKDDERVENKTERGKEKENEKELLQRRMTRAQRKTRIRIENNVLLRMTAMMVDGQVSKVDSIKVQCEDGTCLIKSRMGQKEIMEFVL</sequence>
<evidence type="ECO:0000313" key="1">
    <source>
        <dbReference type="EMBL" id="KAI3687578.1"/>
    </source>
</evidence>
<proteinExistence type="predicted"/>
<name>A0ACB8YQL5_9ASTR</name>
<accession>A0ACB8YQL5</accession>
<comment type="caution">
    <text evidence="1">The sequence shown here is derived from an EMBL/GenBank/DDBJ whole genome shotgun (WGS) entry which is preliminary data.</text>
</comment>
<organism evidence="1 2">
    <name type="scientific">Smallanthus sonchifolius</name>
    <dbReference type="NCBI Taxonomy" id="185202"/>
    <lineage>
        <taxon>Eukaryota</taxon>
        <taxon>Viridiplantae</taxon>
        <taxon>Streptophyta</taxon>
        <taxon>Embryophyta</taxon>
        <taxon>Tracheophyta</taxon>
        <taxon>Spermatophyta</taxon>
        <taxon>Magnoliopsida</taxon>
        <taxon>eudicotyledons</taxon>
        <taxon>Gunneridae</taxon>
        <taxon>Pentapetalae</taxon>
        <taxon>asterids</taxon>
        <taxon>campanulids</taxon>
        <taxon>Asterales</taxon>
        <taxon>Asteraceae</taxon>
        <taxon>Asteroideae</taxon>
        <taxon>Heliantheae alliance</taxon>
        <taxon>Millerieae</taxon>
        <taxon>Smallanthus</taxon>
    </lineage>
</organism>
<dbReference type="EMBL" id="CM042044">
    <property type="protein sequence ID" value="KAI3687578.1"/>
    <property type="molecule type" value="Genomic_DNA"/>
</dbReference>
<gene>
    <name evidence="1" type="ORF">L1987_81278</name>
</gene>
<evidence type="ECO:0000313" key="2">
    <source>
        <dbReference type="Proteomes" id="UP001056120"/>
    </source>
</evidence>
<reference evidence="1 2" key="2">
    <citation type="journal article" date="2022" name="Mol. Ecol. Resour.">
        <title>The genomes of chicory, endive, great burdock and yacon provide insights into Asteraceae paleo-polyploidization history and plant inulin production.</title>
        <authorList>
            <person name="Fan W."/>
            <person name="Wang S."/>
            <person name="Wang H."/>
            <person name="Wang A."/>
            <person name="Jiang F."/>
            <person name="Liu H."/>
            <person name="Zhao H."/>
            <person name="Xu D."/>
            <person name="Zhang Y."/>
        </authorList>
    </citation>
    <scope>NUCLEOTIDE SEQUENCE [LARGE SCALE GENOMIC DNA]</scope>
    <source>
        <strain evidence="2">cv. Yunnan</strain>
        <tissue evidence="1">Leaves</tissue>
    </source>
</reference>
<keyword evidence="2" id="KW-1185">Reference proteome</keyword>